<dbReference type="Gene3D" id="3.30.750.44">
    <property type="match status" value="1"/>
</dbReference>
<dbReference type="InterPro" id="IPR001478">
    <property type="entry name" value="PDZ"/>
</dbReference>
<dbReference type="AlphaFoldDB" id="A0A4Z0Y9R7"/>
<dbReference type="SMART" id="SM00228">
    <property type="entry name" value="PDZ"/>
    <property type="match status" value="1"/>
</dbReference>
<dbReference type="SUPFAM" id="SSF52096">
    <property type="entry name" value="ClpP/crotonase"/>
    <property type="match status" value="1"/>
</dbReference>
<evidence type="ECO:0000313" key="3">
    <source>
        <dbReference type="Proteomes" id="UP000297714"/>
    </source>
</evidence>
<dbReference type="PANTHER" id="PTHR32060:SF30">
    <property type="entry name" value="CARBOXY-TERMINAL PROCESSING PROTEASE CTPA"/>
    <property type="match status" value="1"/>
</dbReference>
<dbReference type="CDD" id="cd06567">
    <property type="entry name" value="Peptidase_S41"/>
    <property type="match status" value="1"/>
</dbReference>
<comment type="caution">
    <text evidence="2">The sequence shown here is derived from an EMBL/GenBank/DDBJ whole genome shotgun (WGS) entry which is preliminary data.</text>
</comment>
<gene>
    <name evidence="2" type="primary">ctpA</name>
    <name evidence="2" type="ORF">CAGA_22000</name>
</gene>
<dbReference type="PANTHER" id="PTHR32060">
    <property type="entry name" value="TAIL-SPECIFIC PROTEASE"/>
    <property type="match status" value="1"/>
</dbReference>
<dbReference type="GO" id="GO:0006508">
    <property type="term" value="P:proteolysis"/>
    <property type="evidence" value="ECO:0007669"/>
    <property type="project" value="UniProtKB-KW"/>
</dbReference>
<dbReference type="SUPFAM" id="SSF50156">
    <property type="entry name" value="PDZ domain-like"/>
    <property type="match status" value="1"/>
</dbReference>
<dbReference type="InterPro" id="IPR036034">
    <property type="entry name" value="PDZ_sf"/>
</dbReference>
<dbReference type="RefSeq" id="WP_135660720.1">
    <property type="nucleotide sequence ID" value="NZ_SRMQ01000012.1"/>
</dbReference>
<dbReference type="GO" id="GO:0030288">
    <property type="term" value="C:outer membrane-bounded periplasmic space"/>
    <property type="evidence" value="ECO:0007669"/>
    <property type="project" value="TreeGrafter"/>
</dbReference>
<dbReference type="GO" id="GO:0007165">
    <property type="term" value="P:signal transduction"/>
    <property type="evidence" value="ECO:0007669"/>
    <property type="project" value="TreeGrafter"/>
</dbReference>
<organism evidence="2 3">
    <name type="scientific">Caproiciproducens galactitolivorans</name>
    <dbReference type="NCBI Taxonomy" id="642589"/>
    <lineage>
        <taxon>Bacteria</taxon>
        <taxon>Bacillati</taxon>
        <taxon>Bacillota</taxon>
        <taxon>Clostridia</taxon>
        <taxon>Eubacteriales</taxon>
        <taxon>Acutalibacteraceae</taxon>
        <taxon>Caproiciproducens</taxon>
    </lineage>
</organism>
<dbReference type="PROSITE" id="PS50106">
    <property type="entry name" value="PDZ"/>
    <property type="match status" value="1"/>
</dbReference>
<dbReference type="EC" id="3.4.21.102" evidence="2"/>
<evidence type="ECO:0000313" key="2">
    <source>
        <dbReference type="EMBL" id="TGJ75700.1"/>
    </source>
</evidence>
<accession>A0A4Z0Y9R7</accession>
<dbReference type="CDD" id="cd06782">
    <property type="entry name" value="cpPDZ_CPP-like"/>
    <property type="match status" value="1"/>
</dbReference>
<dbReference type="InterPro" id="IPR029045">
    <property type="entry name" value="ClpP/crotonase-like_dom_sf"/>
</dbReference>
<dbReference type="InterPro" id="IPR005151">
    <property type="entry name" value="Tail-specific_protease"/>
</dbReference>
<reference evidence="2 3" key="1">
    <citation type="submission" date="2019-04" db="EMBL/GenBank/DDBJ databases">
        <authorList>
            <person name="Poehlein A."/>
            <person name="Bengelsdorf F.R."/>
            <person name="Duerre P."/>
            <person name="Daniel R."/>
        </authorList>
    </citation>
    <scope>NUCLEOTIDE SEQUENCE [LARGE SCALE GENOMIC DNA]</scope>
    <source>
        <strain evidence="2 3">BS-1</strain>
    </source>
</reference>
<protein>
    <submittedName>
        <fullName evidence="2">Carboxy-terminal processing protease CtpA</fullName>
        <ecNumber evidence="2">3.4.21.102</ecNumber>
    </submittedName>
</protein>
<dbReference type="OrthoDB" id="9812068at2"/>
<dbReference type="Proteomes" id="UP000297714">
    <property type="component" value="Unassembled WGS sequence"/>
</dbReference>
<proteinExistence type="predicted"/>
<dbReference type="EMBL" id="SRMQ01000012">
    <property type="protein sequence ID" value="TGJ75700.1"/>
    <property type="molecule type" value="Genomic_DNA"/>
</dbReference>
<keyword evidence="2" id="KW-0378">Hydrolase</keyword>
<dbReference type="Gene3D" id="2.30.42.10">
    <property type="match status" value="1"/>
</dbReference>
<sequence>MSRKLSWGAAVALVAVTASITVSLTYVYAMKSFNSKVADINERQAMYTKLSEIDQKTRQVYIGSVNEKELNDGICAGYVAGLGNAQAKYLSAEKYKAYLNSSSEKSVGVGIKTVQDKDGNMEVIEVTPGSPAEKSGIKKGDTVVSVDDKEVIRLTYGDALNKLDGVVGSKVKLGILRPQENEGQKAETKTELLSITVTRAEYAEQTLISSMINGNVAYLKISAFTDSNAEQFNNMLAARIKEGASGIVIDLRSNSGGSIRGMAEMLDTLLPAGNTVSYKDKAGKVTVQYTSGPNTVNLPISVIVNRNTFGAAEIFAADIKDYKKGLLVGEKTAGLGTKDEVKPLSDGSAVILPVANYLTLNGEVFNGKGIAVDIQKELTSDQEALLVRNQLRAEQDPQLQAAVSALIRQGVSVEKAPGTESSPASSKAKAG</sequence>
<keyword evidence="2" id="KW-0645">Protease</keyword>
<dbReference type="Pfam" id="PF03572">
    <property type="entry name" value="Peptidase_S41"/>
    <property type="match status" value="1"/>
</dbReference>
<feature type="domain" description="PDZ" evidence="1">
    <location>
        <begin position="96"/>
        <end position="163"/>
    </location>
</feature>
<dbReference type="GO" id="GO:0004252">
    <property type="term" value="F:serine-type endopeptidase activity"/>
    <property type="evidence" value="ECO:0007669"/>
    <property type="project" value="UniProtKB-EC"/>
</dbReference>
<dbReference type="Pfam" id="PF00595">
    <property type="entry name" value="PDZ"/>
    <property type="match status" value="1"/>
</dbReference>
<name>A0A4Z0Y9R7_9FIRM</name>
<keyword evidence="3" id="KW-1185">Reference proteome</keyword>
<dbReference type="Gene3D" id="3.90.226.10">
    <property type="entry name" value="2-enoyl-CoA Hydratase, Chain A, domain 1"/>
    <property type="match status" value="1"/>
</dbReference>
<dbReference type="SMART" id="SM00245">
    <property type="entry name" value="TSPc"/>
    <property type="match status" value="1"/>
</dbReference>
<evidence type="ECO:0000259" key="1">
    <source>
        <dbReference type="PROSITE" id="PS50106"/>
    </source>
</evidence>